<feature type="compositionally biased region" description="Polar residues" evidence="8">
    <location>
        <begin position="67"/>
        <end position="78"/>
    </location>
</feature>
<evidence type="ECO:0000256" key="4">
    <source>
        <dbReference type="ARBA" id="ARBA00022821"/>
    </source>
</evidence>
<keyword evidence="7" id="KW-0568">Pathogenesis-related protein</keyword>
<dbReference type="GO" id="GO:0006952">
    <property type="term" value="P:defense response"/>
    <property type="evidence" value="ECO:0007669"/>
    <property type="project" value="UniProtKB-KW"/>
</dbReference>
<proteinExistence type="inferred from homology"/>
<evidence type="ECO:0000256" key="6">
    <source>
        <dbReference type="ARBA" id="ARBA00023136"/>
    </source>
</evidence>
<accession>A0A7J6UXI8</accession>
<dbReference type="Proteomes" id="UP000554482">
    <property type="component" value="Unassembled WGS sequence"/>
</dbReference>
<evidence type="ECO:0000256" key="2">
    <source>
        <dbReference type="ARBA" id="ARBA00006574"/>
    </source>
</evidence>
<dbReference type="InterPro" id="IPR004326">
    <property type="entry name" value="Mlo"/>
</dbReference>
<keyword evidence="10" id="KW-1185">Reference proteome</keyword>
<comment type="subcellular location">
    <subcellularLocation>
        <location evidence="1">Membrane</location>
        <topology evidence="1">Multi-pass membrane protein</topology>
    </subcellularLocation>
</comment>
<comment type="caution">
    <text evidence="9">The sequence shown here is derived from an EMBL/GenBank/DDBJ whole genome shotgun (WGS) entry which is preliminary data.</text>
</comment>
<protein>
    <submittedName>
        <fullName evidence="9">Mlo-like protein</fullName>
    </submittedName>
</protein>
<evidence type="ECO:0000256" key="8">
    <source>
        <dbReference type="SAM" id="MobiDB-lite"/>
    </source>
</evidence>
<sequence length="149" mass="16750">MRIIVNFKFQVAVQVLCSYITLPLYALVTQMGTNMKKSIFDEQTSRALKNWHRAAVKKKKDEKSGKSPRTTPSASPMQSPVHPLHRFQTTGHSTRSSFTSRRYSETDLSDVEGDNSPTSSTANLIAHMDNGDLEIGTNDQSYDTRRVAR</sequence>
<dbReference type="PANTHER" id="PTHR31942:SF49">
    <property type="entry name" value="MLO-LIKE PROTEIN 8"/>
    <property type="match status" value="1"/>
</dbReference>
<evidence type="ECO:0000256" key="7">
    <source>
        <dbReference type="ARBA" id="ARBA00023265"/>
    </source>
</evidence>
<keyword evidence="5" id="KW-1133">Transmembrane helix</keyword>
<dbReference type="Pfam" id="PF03094">
    <property type="entry name" value="Mlo"/>
    <property type="match status" value="1"/>
</dbReference>
<dbReference type="PANTHER" id="PTHR31942">
    <property type="entry name" value="MLO-LIKE PROTEIN 1"/>
    <property type="match status" value="1"/>
</dbReference>
<evidence type="ECO:0000256" key="3">
    <source>
        <dbReference type="ARBA" id="ARBA00022692"/>
    </source>
</evidence>
<feature type="region of interest" description="Disordered" evidence="8">
    <location>
        <begin position="50"/>
        <end position="149"/>
    </location>
</feature>
<keyword evidence="3" id="KW-0812">Transmembrane</keyword>
<gene>
    <name evidence="9" type="ORF">FRX31_033214</name>
</gene>
<name>A0A7J6UXI8_THATH</name>
<evidence type="ECO:0000256" key="1">
    <source>
        <dbReference type="ARBA" id="ARBA00004141"/>
    </source>
</evidence>
<evidence type="ECO:0000313" key="10">
    <source>
        <dbReference type="Proteomes" id="UP000554482"/>
    </source>
</evidence>
<organism evidence="9 10">
    <name type="scientific">Thalictrum thalictroides</name>
    <name type="common">Rue-anemone</name>
    <name type="synonym">Anemone thalictroides</name>
    <dbReference type="NCBI Taxonomy" id="46969"/>
    <lineage>
        <taxon>Eukaryota</taxon>
        <taxon>Viridiplantae</taxon>
        <taxon>Streptophyta</taxon>
        <taxon>Embryophyta</taxon>
        <taxon>Tracheophyta</taxon>
        <taxon>Spermatophyta</taxon>
        <taxon>Magnoliopsida</taxon>
        <taxon>Ranunculales</taxon>
        <taxon>Ranunculaceae</taxon>
        <taxon>Thalictroideae</taxon>
        <taxon>Thalictrum</taxon>
    </lineage>
</organism>
<keyword evidence="4" id="KW-0611">Plant defense</keyword>
<dbReference type="AlphaFoldDB" id="A0A7J6UXI8"/>
<feature type="compositionally biased region" description="Low complexity" evidence="8">
    <location>
        <begin position="89"/>
        <end position="101"/>
    </location>
</feature>
<dbReference type="GO" id="GO:0016020">
    <property type="term" value="C:membrane"/>
    <property type="evidence" value="ECO:0007669"/>
    <property type="project" value="UniProtKB-SubCell"/>
</dbReference>
<reference evidence="9 10" key="1">
    <citation type="submission" date="2020-06" db="EMBL/GenBank/DDBJ databases">
        <title>Transcriptomic and genomic resources for Thalictrum thalictroides and T. hernandezii: Facilitating candidate gene discovery in an emerging model plant lineage.</title>
        <authorList>
            <person name="Arias T."/>
            <person name="Riano-Pachon D.M."/>
            <person name="Di Stilio V.S."/>
        </authorList>
    </citation>
    <scope>NUCLEOTIDE SEQUENCE [LARGE SCALE GENOMIC DNA]</scope>
    <source>
        <strain evidence="10">cv. WT478/WT964</strain>
        <tissue evidence="9">Leaves</tissue>
    </source>
</reference>
<evidence type="ECO:0000313" key="9">
    <source>
        <dbReference type="EMBL" id="KAF5177201.1"/>
    </source>
</evidence>
<keyword evidence="6" id="KW-0472">Membrane</keyword>
<comment type="similarity">
    <text evidence="2">Belongs to the MLO family.</text>
</comment>
<dbReference type="EMBL" id="JABWDY010041720">
    <property type="protein sequence ID" value="KAF5177201.1"/>
    <property type="molecule type" value="Genomic_DNA"/>
</dbReference>
<evidence type="ECO:0000256" key="5">
    <source>
        <dbReference type="ARBA" id="ARBA00022989"/>
    </source>
</evidence>
<dbReference type="OrthoDB" id="1388414at2759"/>